<dbReference type="Proteomes" id="UP000051574">
    <property type="component" value="Unassembled WGS sequence"/>
</dbReference>
<evidence type="ECO:0000259" key="1">
    <source>
        <dbReference type="PROSITE" id="PS51644"/>
    </source>
</evidence>
<proteinExistence type="predicted"/>
<dbReference type="Gene3D" id="3.30.420.610">
    <property type="entry name" value="LOTUS domain-like"/>
    <property type="match status" value="2"/>
</dbReference>
<evidence type="ECO:0000313" key="2">
    <source>
        <dbReference type="EMBL" id="KRT78649.1"/>
    </source>
</evidence>
<dbReference type="EMBL" id="LJIG01022800">
    <property type="protein sequence ID" value="KRT78649.1"/>
    <property type="molecule type" value="Genomic_DNA"/>
</dbReference>
<dbReference type="InterPro" id="IPR041966">
    <property type="entry name" value="LOTUS-like"/>
</dbReference>
<name>A0A0T6AU98_9SCAR</name>
<feature type="domain" description="HTH OST-type" evidence="1">
    <location>
        <begin position="187"/>
        <end position="259"/>
    </location>
</feature>
<dbReference type="Pfam" id="PF12872">
    <property type="entry name" value="OST-HTH"/>
    <property type="match status" value="2"/>
</dbReference>
<keyword evidence="3" id="KW-1185">Reference proteome</keyword>
<evidence type="ECO:0000313" key="3">
    <source>
        <dbReference type="Proteomes" id="UP000051574"/>
    </source>
</evidence>
<dbReference type="CDD" id="cd09972">
    <property type="entry name" value="LOTUS_TDRD_OSKAR"/>
    <property type="match status" value="1"/>
</dbReference>
<dbReference type="PROSITE" id="PS51644">
    <property type="entry name" value="HTH_OST"/>
    <property type="match status" value="2"/>
</dbReference>
<gene>
    <name evidence="2" type="ORF">AMK59_7658</name>
</gene>
<dbReference type="InterPro" id="IPR025605">
    <property type="entry name" value="OST-HTH/LOTUS_dom"/>
</dbReference>
<protein>
    <recommendedName>
        <fullName evidence="1">HTH OST-type domain-containing protein</fullName>
    </recommendedName>
</protein>
<accession>A0A0T6AU98</accession>
<sequence length="259" mass="30403">MSEEERKEIATIISSILTSTIRRMTIKQLNNEFTQTTGYRISHEKFGCYNLEQFLRSLKDKLQVIGSGEHAELQVLINEKTAHINELIAKQKTPRSKFSRLPPRKRNFYPLSRQNFTNYSYDDRPQSEPRESMLPKSPEVLTLTERMTDDMDKYSKGAVPKQTKKMQNNQIEEIYFSDEESKRNVRVPVDIQENLRKLIAKYPGGIMCSNVLEYYKKEFRKSLTYSDYGYRSIAEMCADLRSIFNMVQIDQSDVKLFSK</sequence>
<feature type="domain" description="HTH OST-type" evidence="1">
    <location>
        <begin position="5"/>
        <end position="79"/>
    </location>
</feature>
<organism evidence="2 3">
    <name type="scientific">Oryctes borbonicus</name>
    <dbReference type="NCBI Taxonomy" id="1629725"/>
    <lineage>
        <taxon>Eukaryota</taxon>
        <taxon>Metazoa</taxon>
        <taxon>Ecdysozoa</taxon>
        <taxon>Arthropoda</taxon>
        <taxon>Hexapoda</taxon>
        <taxon>Insecta</taxon>
        <taxon>Pterygota</taxon>
        <taxon>Neoptera</taxon>
        <taxon>Endopterygota</taxon>
        <taxon>Coleoptera</taxon>
        <taxon>Polyphaga</taxon>
        <taxon>Scarabaeiformia</taxon>
        <taxon>Scarabaeidae</taxon>
        <taxon>Dynastinae</taxon>
        <taxon>Oryctes</taxon>
    </lineage>
</organism>
<feature type="non-terminal residue" evidence="2">
    <location>
        <position position="259"/>
    </location>
</feature>
<dbReference type="OrthoDB" id="341421at2759"/>
<comment type="caution">
    <text evidence="2">The sequence shown here is derived from an EMBL/GenBank/DDBJ whole genome shotgun (WGS) entry which is preliminary data.</text>
</comment>
<dbReference type="AlphaFoldDB" id="A0A0T6AU98"/>
<reference evidence="2 3" key="1">
    <citation type="submission" date="2015-09" db="EMBL/GenBank/DDBJ databases">
        <title>Draft genome of the scarab beetle Oryctes borbonicus.</title>
        <authorList>
            <person name="Meyer J.M."/>
            <person name="Markov G.V."/>
            <person name="Baskaran P."/>
            <person name="Herrmann M."/>
            <person name="Sommer R.J."/>
            <person name="Roedelsperger C."/>
        </authorList>
    </citation>
    <scope>NUCLEOTIDE SEQUENCE [LARGE SCALE GENOMIC DNA]</scope>
    <source>
        <strain evidence="2">OB123</strain>
        <tissue evidence="2">Whole animal</tissue>
    </source>
</reference>